<feature type="transmembrane region" description="Helical" evidence="9">
    <location>
        <begin position="285"/>
        <end position="306"/>
    </location>
</feature>
<comment type="similarity">
    <text evidence="2">Belongs to the BCCT transporter (TC 2.A.15) family.</text>
</comment>
<dbReference type="Proteomes" id="UP000234641">
    <property type="component" value="Unassembled WGS sequence"/>
</dbReference>
<sequence>MTDDSKRTDEQDPGPEKRSDAPTEAARRASRERIMADARRMGADAKRVGRETGRNLGQFDYRRPRGPVKADLEDTHGHYPHDTHPILVPGIAIDEQRRRYSLDKVIFAIAGTLTVAFVIWGIADSGSVASVAQAAFDWSTMNVGWLFNLVALVILVAMLILAFSPYGKIPLGKDGEKAEFSTFAWVAMLFAAGIGIGVLFFGPSEPLTYFITPPPLTNDPESIEALHGAMAQTYYHWGFHAWAMYALVGGAIAYAAYRRGRSLLLSSIFVGLFGKRQSEGFAGKLVDIFAIVATLFGTAAALGIAAMQIGTGVSIVSGAGPMTNNMLVIIILVLTIGFIISAVSGVSKGIRYLSSINIVLTIGIVGIVLFLGPTLFLLNLLPSALMEYLGSMFDLMGKSLSWGSDTQEFQSVWTVYYWAWWISWSPFVGTFIARISRGRSIRQFLLGTIFIPSTLLFVAYGIMGGTSISMYRDGAAGFSDSMAAPEVFFALVDNLPYVEWLPFVAIVVLAIFFITSADSASVVMGMLASRGDQEPKKWVVVFWGLVMSGISVVMLLLGNANALEGLQQLVIVTAVPFAVIMLFIIIAWVRELRTDPMALRRKYAQNAVDNAVVAGAESYGDDFALQVVPTEPGDGANCGIDSEHEDYTGWYQRTDENGEPVGFDYETGEWADGWTPDDGTAHAEADAASTTDATDGNAASTTDADSGAASATESDPDSVTDSAADLGSDRREDHS</sequence>
<dbReference type="RefSeq" id="WP_373270462.1">
    <property type="nucleotide sequence ID" value="NZ_FXYY01000011.1"/>
</dbReference>
<dbReference type="GO" id="GO:0022857">
    <property type="term" value="F:transmembrane transporter activity"/>
    <property type="evidence" value="ECO:0007669"/>
    <property type="project" value="InterPro"/>
</dbReference>
<protein>
    <submittedName>
        <fullName evidence="10">Choline/carnitine/betaine transport</fullName>
    </submittedName>
</protein>
<proteinExistence type="inferred from homology"/>
<feature type="transmembrane region" description="Helical" evidence="9">
    <location>
        <begin position="326"/>
        <end position="346"/>
    </location>
</feature>
<name>A0A2H1JCI1_BRELN</name>
<evidence type="ECO:0000256" key="3">
    <source>
        <dbReference type="ARBA" id="ARBA00022448"/>
    </source>
</evidence>
<organism evidence="10 11">
    <name type="scientific">Brevibacterium linens ATCC 9172</name>
    <dbReference type="NCBI Taxonomy" id="1255617"/>
    <lineage>
        <taxon>Bacteria</taxon>
        <taxon>Bacillati</taxon>
        <taxon>Actinomycetota</taxon>
        <taxon>Actinomycetes</taxon>
        <taxon>Micrococcales</taxon>
        <taxon>Brevibacteriaceae</taxon>
        <taxon>Brevibacterium</taxon>
    </lineage>
</organism>
<feature type="transmembrane region" description="Helical" evidence="9">
    <location>
        <begin position="500"/>
        <end position="526"/>
    </location>
</feature>
<dbReference type="Pfam" id="PF02028">
    <property type="entry name" value="BCCT"/>
    <property type="match status" value="1"/>
</dbReference>
<feature type="region of interest" description="Disordered" evidence="8">
    <location>
        <begin position="652"/>
        <end position="735"/>
    </location>
</feature>
<dbReference type="GO" id="GO:0005886">
    <property type="term" value="C:plasma membrane"/>
    <property type="evidence" value="ECO:0007669"/>
    <property type="project" value="UniProtKB-SubCell"/>
</dbReference>
<feature type="transmembrane region" description="Helical" evidence="9">
    <location>
        <begin position="415"/>
        <end position="432"/>
    </location>
</feature>
<evidence type="ECO:0000256" key="6">
    <source>
        <dbReference type="ARBA" id="ARBA00022989"/>
    </source>
</evidence>
<feature type="compositionally biased region" description="Low complexity" evidence="8">
    <location>
        <begin position="686"/>
        <end position="713"/>
    </location>
</feature>
<evidence type="ECO:0000256" key="9">
    <source>
        <dbReference type="SAM" id="Phobius"/>
    </source>
</evidence>
<evidence type="ECO:0000256" key="1">
    <source>
        <dbReference type="ARBA" id="ARBA00004651"/>
    </source>
</evidence>
<keyword evidence="6 9" id="KW-1133">Transmembrane helix</keyword>
<keyword evidence="4" id="KW-1003">Cell membrane</keyword>
<dbReference type="PANTHER" id="PTHR30047">
    <property type="entry name" value="HIGH-AFFINITY CHOLINE TRANSPORT PROTEIN-RELATED"/>
    <property type="match status" value="1"/>
</dbReference>
<dbReference type="InterPro" id="IPR000060">
    <property type="entry name" value="BCCT_transptr"/>
</dbReference>
<feature type="transmembrane region" description="Helical" evidence="9">
    <location>
        <begin position="105"/>
        <end position="123"/>
    </location>
</feature>
<dbReference type="PANTHER" id="PTHR30047:SF7">
    <property type="entry name" value="HIGH-AFFINITY CHOLINE TRANSPORT PROTEIN"/>
    <property type="match status" value="1"/>
</dbReference>
<evidence type="ECO:0000256" key="5">
    <source>
        <dbReference type="ARBA" id="ARBA00022692"/>
    </source>
</evidence>
<accession>A0A2H1JCI1</accession>
<keyword evidence="7 9" id="KW-0472">Membrane</keyword>
<evidence type="ECO:0000313" key="10">
    <source>
        <dbReference type="EMBL" id="SMX85081.1"/>
    </source>
</evidence>
<keyword evidence="3" id="KW-0813">Transport</keyword>
<feature type="transmembrane region" description="Helical" evidence="9">
    <location>
        <begin position="569"/>
        <end position="589"/>
    </location>
</feature>
<feature type="region of interest" description="Disordered" evidence="8">
    <location>
        <begin position="1"/>
        <end position="46"/>
    </location>
</feature>
<feature type="transmembrane region" description="Helical" evidence="9">
    <location>
        <begin position="444"/>
        <end position="463"/>
    </location>
</feature>
<keyword evidence="5 9" id="KW-0812">Transmembrane</keyword>
<dbReference type="EMBL" id="FXYY01000011">
    <property type="protein sequence ID" value="SMX85081.1"/>
    <property type="molecule type" value="Genomic_DNA"/>
</dbReference>
<feature type="transmembrane region" description="Helical" evidence="9">
    <location>
        <begin position="358"/>
        <end position="381"/>
    </location>
</feature>
<feature type="transmembrane region" description="Helical" evidence="9">
    <location>
        <begin position="538"/>
        <end position="557"/>
    </location>
</feature>
<evidence type="ECO:0000256" key="7">
    <source>
        <dbReference type="ARBA" id="ARBA00023136"/>
    </source>
</evidence>
<dbReference type="NCBIfam" id="TIGR00842">
    <property type="entry name" value="bcct"/>
    <property type="match status" value="1"/>
</dbReference>
<evidence type="ECO:0000256" key="8">
    <source>
        <dbReference type="SAM" id="MobiDB-lite"/>
    </source>
</evidence>
<evidence type="ECO:0000256" key="4">
    <source>
        <dbReference type="ARBA" id="ARBA00022475"/>
    </source>
</evidence>
<gene>
    <name evidence="10" type="ORF">BLIN9172_01992</name>
</gene>
<dbReference type="AlphaFoldDB" id="A0A2H1JCI1"/>
<reference evidence="10 11" key="1">
    <citation type="submission" date="2017-03" db="EMBL/GenBank/DDBJ databases">
        <authorList>
            <person name="Afonso C.L."/>
            <person name="Miller P.J."/>
            <person name="Scott M.A."/>
            <person name="Spackman E."/>
            <person name="Goraichik I."/>
            <person name="Dimitrov K.M."/>
            <person name="Suarez D.L."/>
            <person name="Swayne D.E."/>
        </authorList>
    </citation>
    <scope>NUCLEOTIDE SEQUENCE [LARGE SCALE GENOMIC DNA]</scope>
    <source>
        <strain evidence="10 11">ATCC 9172</strain>
    </source>
</reference>
<evidence type="ECO:0000313" key="11">
    <source>
        <dbReference type="Proteomes" id="UP000234641"/>
    </source>
</evidence>
<comment type="subcellular location">
    <subcellularLocation>
        <location evidence="1">Cell membrane</location>
        <topology evidence="1">Multi-pass membrane protein</topology>
    </subcellularLocation>
</comment>
<feature type="transmembrane region" description="Helical" evidence="9">
    <location>
        <begin position="143"/>
        <end position="163"/>
    </location>
</feature>
<feature type="transmembrane region" description="Helical" evidence="9">
    <location>
        <begin position="183"/>
        <end position="202"/>
    </location>
</feature>
<evidence type="ECO:0000256" key="2">
    <source>
        <dbReference type="ARBA" id="ARBA00005658"/>
    </source>
</evidence>
<feature type="transmembrane region" description="Helical" evidence="9">
    <location>
        <begin position="239"/>
        <end position="257"/>
    </location>
</feature>